<keyword evidence="1" id="KW-0812">Transmembrane</keyword>
<keyword evidence="1" id="KW-0472">Membrane</keyword>
<sequence>MGDMVSAKSASTQKYFAPIILLLQVMFWHDPFHLCGGGPRPLSLKLEEFGQIPVSSIPTIVSLSTFVLWTFSGKPMKFQDLVVWILWILFGITETTSSIPFILSDSSLVS</sequence>
<gene>
    <name evidence="2" type="ORF">V8G54_037176</name>
</gene>
<feature type="transmembrane region" description="Helical" evidence="1">
    <location>
        <begin position="12"/>
        <end position="29"/>
    </location>
</feature>
<evidence type="ECO:0000256" key="1">
    <source>
        <dbReference type="SAM" id="Phobius"/>
    </source>
</evidence>
<feature type="transmembrane region" description="Helical" evidence="1">
    <location>
        <begin position="49"/>
        <end position="69"/>
    </location>
</feature>
<keyword evidence="1" id="KW-1133">Transmembrane helix</keyword>
<proteinExistence type="predicted"/>
<protein>
    <submittedName>
        <fullName evidence="2">Uncharacterized protein</fullName>
    </submittedName>
</protein>
<accession>A0AAQ3RG95</accession>
<feature type="transmembrane region" description="Helical" evidence="1">
    <location>
        <begin position="81"/>
        <end position="103"/>
    </location>
</feature>
<dbReference type="Proteomes" id="UP001374535">
    <property type="component" value="Chromosome 11"/>
</dbReference>
<feature type="non-terminal residue" evidence="2">
    <location>
        <position position="110"/>
    </location>
</feature>
<keyword evidence="3" id="KW-1185">Reference proteome</keyword>
<dbReference type="EMBL" id="CP144690">
    <property type="protein sequence ID" value="WVY91662.1"/>
    <property type="molecule type" value="Genomic_DNA"/>
</dbReference>
<reference evidence="2 3" key="1">
    <citation type="journal article" date="2023" name="Life. Sci Alliance">
        <title>Evolutionary insights into 3D genome organization and epigenetic landscape of Vigna mungo.</title>
        <authorList>
            <person name="Junaid A."/>
            <person name="Singh B."/>
            <person name="Bhatia S."/>
        </authorList>
    </citation>
    <scope>NUCLEOTIDE SEQUENCE [LARGE SCALE GENOMIC DNA]</scope>
    <source>
        <strain evidence="2">Urdbean</strain>
    </source>
</reference>
<organism evidence="2 3">
    <name type="scientific">Vigna mungo</name>
    <name type="common">Black gram</name>
    <name type="synonym">Phaseolus mungo</name>
    <dbReference type="NCBI Taxonomy" id="3915"/>
    <lineage>
        <taxon>Eukaryota</taxon>
        <taxon>Viridiplantae</taxon>
        <taxon>Streptophyta</taxon>
        <taxon>Embryophyta</taxon>
        <taxon>Tracheophyta</taxon>
        <taxon>Spermatophyta</taxon>
        <taxon>Magnoliopsida</taxon>
        <taxon>eudicotyledons</taxon>
        <taxon>Gunneridae</taxon>
        <taxon>Pentapetalae</taxon>
        <taxon>rosids</taxon>
        <taxon>fabids</taxon>
        <taxon>Fabales</taxon>
        <taxon>Fabaceae</taxon>
        <taxon>Papilionoideae</taxon>
        <taxon>50 kb inversion clade</taxon>
        <taxon>NPAAA clade</taxon>
        <taxon>indigoferoid/millettioid clade</taxon>
        <taxon>Phaseoleae</taxon>
        <taxon>Vigna</taxon>
    </lineage>
</organism>
<evidence type="ECO:0000313" key="3">
    <source>
        <dbReference type="Proteomes" id="UP001374535"/>
    </source>
</evidence>
<name>A0AAQ3RG95_VIGMU</name>
<evidence type="ECO:0000313" key="2">
    <source>
        <dbReference type="EMBL" id="WVY91662.1"/>
    </source>
</evidence>
<dbReference type="AlphaFoldDB" id="A0AAQ3RG95"/>